<feature type="transmembrane region" description="Helical" evidence="1">
    <location>
        <begin position="34"/>
        <end position="51"/>
    </location>
</feature>
<evidence type="ECO:0000313" key="3">
    <source>
        <dbReference type="Proteomes" id="UP000014585"/>
    </source>
</evidence>
<accession>S3IMW8</accession>
<reference evidence="2 3" key="1">
    <citation type="submission" date="2013-04" db="EMBL/GenBank/DDBJ databases">
        <authorList>
            <person name="Weinstock G."/>
            <person name="Sodergren E."/>
            <person name="Lobos E.A."/>
            <person name="Fulton L."/>
            <person name="Fulton R."/>
            <person name="Courtney L."/>
            <person name="Fronick C."/>
            <person name="O'Laughlin M."/>
            <person name="Godfrey J."/>
            <person name="Wilson R.M."/>
            <person name="Miner T."/>
            <person name="Farmer C."/>
            <person name="Delehaunty K."/>
            <person name="Cordes M."/>
            <person name="Minx P."/>
            <person name="Tomlinson C."/>
            <person name="Chen J."/>
            <person name="Wollam A."/>
            <person name="Pepin K.H."/>
            <person name="Palsikar V.B."/>
            <person name="Zhang X."/>
            <person name="Suruliraj S."/>
            <person name="Perna N.T."/>
            <person name="Plunkett G."/>
            <person name="Warren W."/>
            <person name="Mitreva M."/>
            <person name="Mardis E.R."/>
            <person name="Wilson R.K."/>
        </authorList>
    </citation>
    <scope>NUCLEOTIDE SEQUENCE [LARGE SCALE GENOMIC DNA]</scope>
    <source>
        <strain evidence="2 3">DSM 4568</strain>
    </source>
</reference>
<organism evidence="2 3">
    <name type="scientific">Cedecea davisae DSM 4568</name>
    <dbReference type="NCBI Taxonomy" id="566551"/>
    <lineage>
        <taxon>Bacteria</taxon>
        <taxon>Pseudomonadati</taxon>
        <taxon>Pseudomonadota</taxon>
        <taxon>Gammaproteobacteria</taxon>
        <taxon>Enterobacterales</taxon>
        <taxon>Enterobacteriaceae</taxon>
        <taxon>Cedecea</taxon>
    </lineage>
</organism>
<dbReference type="AlphaFoldDB" id="S3IMW8"/>
<dbReference type="Proteomes" id="UP000014585">
    <property type="component" value="Unassembled WGS sequence"/>
</dbReference>
<keyword evidence="1" id="KW-1133">Transmembrane helix</keyword>
<evidence type="ECO:0000313" key="2">
    <source>
        <dbReference type="EMBL" id="EPF13841.1"/>
    </source>
</evidence>
<name>S3IMW8_9ENTR</name>
<sequence>MKRLFIAVKMTLNSKCCWFVLDQKSQNGARGEKLLPGIVIIVTNLFIFNSFDT</sequence>
<dbReference type="STRING" id="566551.HMPREF0201_04034"/>
<comment type="caution">
    <text evidence="2">The sequence shown here is derived from an EMBL/GenBank/DDBJ whole genome shotgun (WGS) entry which is preliminary data.</text>
</comment>
<dbReference type="HOGENOM" id="CLU_3059805_0_0_6"/>
<proteinExistence type="predicted"/>
<dbReference type="EMBL" id="ATDT01000033">
    <property type="protein sequence ID" value="EPF13841.1"/>
    <property type="molecule type" value="Genomic_DNA"/>
</dbReference>
<keyword evidence="1" id="KW-0812">Transmembrane</keyword>
<evidence type="ECO:0000256" key="1">
    <source>
        <dbReference type="SAM" id="Phobius"/>
    </source>
</evidence>
<keyword evidence="1" id="KW-0472">Membrane</keyword>
<protein>
    <submittedName>
        <fullName evidence="2">Uncharacterized protein</fullName>
    </submittedName>
</protein>
<gene>
    <name evidence="2" type="ORF">HMPREF0201_04034</name>
</gene>